<dbReference type="PANTHER" id="PTHR31607:SF35">
    <property type="entry name" value="TRANSMEMBRANE PROTEIN"/>
    <property type="match status" value="1"/>
</dbReference>
<organism evidence="2 3">
    <name type="scientific">Arabidopsis arenosa</name>
    <name type="common">Sand rock-cress</name>
    <name type="synonym">Cardaminopsis arenosa</name>
    <dbReference type="NCBI Taxonomy" id="38785"/>
    <lineage>
        <taxon>Eukaryota</taxon>
        <taxon>Viridiplantae</taxon>
        <taxon>Streptophyta</taxon>
        <taxon>Embryophyta</taxon>
        <taxon>Tracheophyta</taxon>
        <taxon>Spermatophyta</taxon>
        <taxon>Magnoliopsida</taxon>
        <taxon>eudicotyledons</taxon>
        <taxon>Gunneridae</taxon>
        <taxon>Pentapetalae</taxon>
        <taxon>rosids</taxon>
        <taxon>malvids</taxon>
        <taxon>Brassicales</taxon>
        <taxon>Brassicaceae</taxon>
        <taxon>Camelineae</taxon>
        <taxon>Arabidopsis</taxon>
    </lineage>
</organism>
<protein>
    <submittedName>
        <fullName evidence="2">Uncharacterized protein</fullName>
    </submittedName>
</protein>
<feature type="chain" id="PRO_5035813558" evidence="1">
    <location>
        <begin position="26"/>
        <end position="468"/>
    </location>
</feature>
<feature type="signal peptide" evidence="1">
    <location>
        <begin position="1"/>
        <end position="25"/>
    </location>
</feature>
<dbReference type="AlphaFoldDB" id="A0A8S2AYV1"/>
<dbReference type="PANTHER" id="PTHR31607">
    <property type="entry name" value="DUF1216 DOMAIN-CONTAINING PROTEIN-RELATED"/>
    <property type="match status" value="1"/>
</dbReference>
<evidence type="ECO:0000313" key="2">
    <source>
        <dbReference type="EMBL" id="CAE6204676.1"/>
    </source>
</evidence>
<gene>
    <name evidence="2" type="ORF">AARE701A_LOCUS20067</name>
</gene>
<name>A0A8S2AYV1_ARAAE</name>
<proteinExistence type="predicted"/>
<keyword evidence="3" id="KW-1185">Reference proteome</keyword>
<reference evidence="2" key="1">
    <citation type="submission" date="2021-01" db="EMBL/GenBank/DDBJ databases">
        <authorList>
            <person name="Bezrukov I."/>
        </authorList>
    </citation>
    <scope>NUCLEOTIDE SEQUENCE</scope>
</reference>
<evidence type="ECO:0000313" key="3">
    <source>
        <dbReference type="Proteomes" id="UP000682877"/>
    </source>
</evidence>
<dbReference type="EMBL" id="LR999457">
    <property type="protein sequence ID" value="CAE6204676.1"/>
    <property type="molecule type" value="Genomic_DNA"/>
</dbReference>
<keyword evidence="1" id="KW-0732">Signal</keyword>
<dbReference type="Proteomes" id="UP000682877">
    <property type="component" value="Chromosome 7"/>
</dbReference>
<sequence length="468" mass="52255">MARISLLFSLAFVLALGSLFLSVSGHAPPVTPRKPACPKTVSEIQTLPFAEITEILNRKERFAPQTPEFEVMFSMCKGYVAYLESLYKFENPIVDVLGIAKARYALMTKAILAAQASVSGKVNKKTSLKLKKTYADLTKGFLQIKETIVKISAKHEYKADAKITAHEAKKLNHAMINFKNSINVFMNVVNNLEKKKMKKIGLHARALGERREKVRNAFKSFFNKFGGYLGGKTHGRELTEAKYNANSHVGADVKGFESILDKFSGFFNGYLGGQTHRRELFNQLPGVEQADEKIAIHASLAQKVRGRRGRGRELYIVDRPARGNAKAPTGEISEEFSQSNFDKFFGDFFGDKMRGKAHKRELYFVDSARIKAEAPAGINAAAPTSEIENELSQSVFDKYLGQFFGDKIRGKAQRRELYAQSPLFKDFFNVGFGGKAQYDAAGKMKVAGQDGFRALKRPHYKHFASTKA</sequence>
<evidence type="ECO:0000256" key="1">
    <source>
        <dbReference type="SAM" id="SignalP"/>
    </source>
</evidence>
<accession>A0A8S2AYV1</accession>